<keyword evidence="2" id="KW-1185">Reference proteome</keyword>
<evidence type="ECO:0000313" key="1">
    <source>
        <dbReference type="EMBL" id="QJG67022.1"/>
    </source>
</evidence>
<dbReference type="RefSeq" id="WP_169605073.1">
    <property type="nucleotide sequence ID" value="NZ_CP051481.1"/>
</dbReference>
<reference evidence="1 2" key="1">
    <citation type="submission" date="2020-04" db="EMBL/GenBank/DDBJ databases">
        <title>Novel Mycoplasma species detected in Phocoena phocoena (harbor porpoise) from the USA.</title>
        <authorList>
            <person name="Volokhov D.V."/>
        </authorList>
    </citation>
    <scope>NUCLEOTIDE SEQUENCE [LARGE SCALE GENOMIC DNA]</scope>
    <source>
        <strain evidence="1 2">Phocoena C-264-GEN</strain>
    </source>
</reference>
<gene>
    <name evidence="1" type="ORF">HGG69_01665</name>
</gene>
<proteinExistence type="predicted"/>
<dbReference type="Proteomes" id="UP000501060">
    <property type="component" value="Chromosome"/>
</dbReference>
<accession>A0A858U3M5</accession>
<dbReference type="AlphaFoldDB" id="A0A858U3M5"/>
<evidence type="ECO:0008006" key="3">
    <source>
        <dbReference type="Google" id="ProtNLM"/>
    </source>
</evidence>
<dbReference type="KEGG" id="mphe:HGG69_01665"/>
<dbReference type="EMBL" id="CP051481">
    <property type="protein sequence ID" value="QJG67022.1"/>
    <property type="molecule type" value="Genomic_DNA"/>
</dbReference>
<evidence type="ECO:0000313" key="2">
    <source>
        <dbReference type="Proteomes" id="UP000501060"/>
    </source>
</evidence>
<name>A0A858U3M5_9MOLU</name>
<organism evidence="1 2">
    <name type="scientific">Mycoplasma phocoenae</name>
    <dbReference type="NCBI Taxonomy" id="754517"/>
    <lineage>
        <taxon>Bacteria</taxon>
        <taxon>Bacillati</taxon>
        <taxon>Mycoplasmatota</taxon>
        <taxon>Mollicutes</taxon>
        <taxon>Mycoplasmataceae</taxon>
        <taxon>Mycoplasma</taxon>
    </lineage>
</organism>
<protein>
    <recommendedName>
        <fullName evidence="3">DUF1292 domain-containing protein</fullName>
    </recommendedName>
</protein>
<sequence length="99" mass="11628">MTDVNKIPTIDINDPEREIVLVDENNKKFKAFILFEADEEDTHFMFVVPEDANIYEDEESVLCYEVHGEEYIPAEIPEQAQILLDQFLDEVDVIDSRYE</sequence>